<evidence type="ECO:0000256" key="1">
    <source>
        <dbReference type="SAM" id="MobiDB-lite"/>
    </source>
</evidence>
<proteinExistence type="predicted"/>
<organism evidence="2 3">
    <name type="scientific">Stigmatella erecta</name>
    <dbReference type="NCBI Taxonomy" id="83460"/>
    <lineage>
        <taxon>Bacteria</taxon>
        <taxon>Pseudomonadati</taxon>
        <taxon>Myxococcota</taxon>
        <taxon>Myxococcia</taxon>
        <taxon>Myxococcales</taxon>
        <taxon>Cystobacterineae</taxon>
        <taxon>Archangiaceae</taxon>
        <taxon>Stigmatella</taxon>
    </lineage>
</organism>
<evidence type="ECO:0000313" key="2">
    <source>
        <dbReference type="EMBL" id="SET22109.1"/>
    </source>
</evidence>
<feature type="region of interest" description="Disordered" evidence="1">
    <location>
        <begin position="1"/>
        <end position="25"/>
    </location>
</feature>
<evidence type="ECO:0008006" key="4">
    <source>
        <dbReference type="Google" id="ProtNLM"/>
    </source>
</evidence>
<dbReference type="EMBL" id="FOIJ01000002">
    <property type="protein sequence ID" value="SET22109.1"/>
    <property type="molecule type" value="Genomic_DNA"/>
</dbReference>
<dbReference type="RefSeq" id="WP_093516349.1">
    <property type="nucleotide sequence ID" value="NZ_FOIJ01000002.1"/>
</dbReference>
<evidence type="ECO:0000313" key="3">
    <source>
        <dbReference type="Proteomes" id="UP000199181"/>
    </source>
</evidence>
<gene>
    <name evidence="2" type="ORF">SAMN05443639_102219</name>
</gene>
<name>A0A1I0CQS6_9BACT</name>
<dbReference type="AlphaFoldDB" id="A0A1I0CQS6"/>
<keyword evidence="3" id="KW-1185">Reference proteome</keyword>
<sequence length="90" mass="10313">MAEEAKKTNPHKSWPRTAKGGGKKACTVEGCKRPYRAKGYCFFHFKKWRQAELPHSRYRTCSKPECRAKTSKGGLCEKHYAETYKKEAAA</sequence>
<accession>A0A1I0CQS6</accession>
<reference evidence="3" key="1">
    <citation type="submission" date="2016-10" db="EMBL/GenBank/DDBJ databases">
        <authorList>
            <person name="Varghese N."/>
            <person name="Submissions S."/>
        </authorList>
    </citation>
    <scope>NUCLEOTIDE SEQUENCE [LARGE SCALE GENOMIC DNA]</scope>
    <source>
        <strain evidence="3">DSM 16858</strain>
    </source>
</reference>
<dbReference type="Proteomes" id="UP000199181">
    <property type="component" value="Unassembled WGS sequence"/>
</dbReference>
<protein>
    <recommendedName>
        <fullName evidence="4">Vegetative protein</fullName>
    </recommendedName>
</protein>